<evidence type="ECO:0000313" key="2">
    <source>
        <dbReference type="EMBL" id="SDP52336.1"/>
    </source>
</evidence>
<evidence type="ECO:0000256" key="1">
    <source>
        <dbReference type="SAM" id="MobiDB-lite"/>
    </source>
</evidence>
<feature type="region of interest" description="Disordered" evidence="1">
    <location>
        <begin position="28"/>
        <end position="74"/>
    </location>
</feature>
<name>A0A1H0TFL4_9ACTN</name>
<gene>
    <name evidence="2" type="ORF">SAMN05660199_04125</name>
</gene>
<organism evidence="2 3">
    <name type="scientific">Klenkia soli</name>
    <dbReference type="NCBI Taxonomy" id="1052260"/>
    <lineage>
        <taxon>Bacteria</taxon>
        <taxon>Bacillati</taxon>
        <taxon>Actinomycetota</taxon>
        <taxon>Actinomycetes</taxon>
        <taxon>Geodermatophilales</taxon>
        <taxon>Geodermatophilaceae</taxon>
        <taxon>Klenkia</taxon>
    </lineage>
</organism>
<dbReference type="RefSeq" id="WP_091249258.1">
    <property type="nucleotide sequence ID" value="NZ_FNIR01000015.1"/>
</dbReference>
<dbReference type="Proteomes" id="UP000199088">
    <property type="component" value="Unassembled WGS sequence"/>
</dbReference>
<dbReference type="EMBL" id="FNIR01000015">
    <property type="protein sequence ID" value="SDP52336.1"/>
    <property type="molecule type" value="Genomic_DNA"/>
</dbReference>
<feature type="compositionally biased region" description="Polar residues" evidence="1">
    <location>
        <begin position="35"/>
        <end position="45"/>
    </location>
</feature>
<protein>
    <submittedName>
        <fullName evidence="2">Uncharacterized protein</fullName>
    </submittedName>
</protein>
<accession>A0A1H0TFL4</accession>
<keyword evidence="3" id="KW-1185">Reference proteome</keyword>
<evidence type="ECO:0000313" key="3">
    <source>
        <dbReference type="Proteomes" id="UP000199088"/>
    </source>
</evidence>
<dbReference type="AlphaFoldDB" id="A0A1H0TFL4"/>
<feature type="compositionally biased region" description="Polar residues" evidence="1">
    <location>
        <begin position="63"/>
        <end position="74"/>
    </location>
</feature>
<sequence>MMSTLVIIGGVLLALVGLLALIVKLSARPAERRGSTTASRSTQRTPGWVVDTGQKHPDAWDPLSQTSTQIRATR</sequence>
<proteinExistence type="predicted"/>
<reference evidence="3" key="1">
    <citation type="submission" date="2016-10" db="EMBL/GenBank/DDBJ databases">
        <authorList>
            <person name="Varghese N."/>
            <person name="Submissions S."/>
        </authorList>
    </citation>
    <scope>NUCLEOTIDE SEQUENCE [LARGE SCALE GENOMIC DNA]</scope>
    <source>
        <strain evidence="3">DSM 45843</strain>
    </source>
</reference>
<dbReference type="OrthoDB" id="5197964at2"/>